<dbReference type="GO" id="GO:0003677">
    <property type="term" value="F:DNA binding"/>
    <property type="evidence" value="ECO:0007669"/>
    <property type="project" value="InterPro"/>
</dbReference>
<dbReference type="InterPro" id="IPR011990">
    <property type="entry name" value="TPR-like_helical_dom_sf"/>
</dbReference>
<sequence>MLTLSPRILLLWMLIPGMLLIPAAHSFAQSKSNIDGLKLFASIKTTPANKRIATARELYQANCLMLAEAAAMQNLDQLNDIARQTADLPLQCAVLDLRADYYATKRRHNTISNSYYDKAIHFAEEHDLPLEAAVYQHRFAVYLGKYEQNIPACRNFLFSQEKFRAIGFGKVPGISIYFNQVANFYYSIGDYETTRENLMLALKYQQPKSRERIDVLNTIGLTYRNTGHQAMGMQYFQKALGMAKAARDSAWIGITTGNIGSVYFMQRQYAKALPLVQTDYAVSLKYNQKPNAAIALLRLVRINIESANLALATQQLNTADTLLLSAGNDELKYRADYFKLKALLNEKLGNKATGLQYQQKYVLAKDSLEKRGNLAAVERVQLQWEVDKSKTQLKHLKSRAELGAYKRNTVIIVLMLLMVILGLIYNRQRLKANKDKALLASEKLRLDEELKNAKAALHGYTENLMQKNLLIDEFKSELEKLKLRSVSEVDARELEHMMKAHIMTDENWAEFRKLFSKVHPAFFYRLRNKFPHLTDTDIRLLTLLKLNLNNREMAGMLGITTDGVKKAKQRLRKKMEVEQGSEIEDAVAAL</sequence>
<dbReference type="Gene3D" id="1.25.40.10">
    <property type="entry name" value="Tetratricopeptide repeat domain"/>
    <property type="match status" value="1"/>
</dbReference>
<dbReference type="EMBL" id="SOZE01000026">
    <property type="protein sequence ID" value="TFF34810.1"/>
    <property type="molecule type" value="Genomic_DNA"/>
</dbReference>
<evidence type="ECO:0000256" key="1">
    <source>
        <dbReference type="SAM" id="Coils"/>
    </source>
</evidence>
<comment type="caution">
    <text evidence="3">The sequence shown here is derived from an EMBL/GenBank/DDBJ whole genome shotgun (WGS) entry which is preliminary data.</text>
</comment>
<organism evidence="3 4">
    <name type="scientific">Mucilaginibacter psychrotolerans</name>
    <dbReference type="NCBI Taxonomy" id="1524096"/>
    <lineage>
        <taxon>Bacteria</taxon>
        <taxon>Pseudomonadati</taxon>
        <taxon>Bacteroidota</taxon>
        <taxon>Sphingobacteriia</taxon>
        <taxon>Sphingobacteriales</taxon>
        <taxon>Sphingobacteriaceae</taxon>
        <taxon>Mucilaginibacter</taxon>
    </lineage>
</organism>
<reference evidence="3 4" key="1">
    <citation type="journal article" date="2017" name="Int. J. Syst. Evol. Microbiol.">
        <title>Mucilaginibacterpsychrotolerans sp. nov., isolated from peatlands.</title>
        <authorList>
            <person name="Deng Y."/>
            <person name="Shen L."/>
            <person name="Xu B."/>
            <person name="Liu Y."/>
            <person name="Gu Z."/>
            <person name="Liu H."/>
            <person name="Zhou Y."/>
        </authorList>
    </citation>
    <scope>NUCLEOTIDE SEQUENCE [LARGE SCALE GENOMIC DNA]</scope>
    <source>
        <strain evidence="3 4">NH7-4</strain>
    </source>
</reference>
<feature type="coiled-coil region" evidence="1">
    <location>
        <begin position="436"/>
        <end position="484"/>
    </location>
</feature>
<keyword evidence="2" id="KW-1133">Transmembrane helix</keyword>
<name>A0A4Y8S880_9SPHI</name>
<dbReference type="Gene3D" id="1.10.10.10">
    <property type="entry name" value="Winged helix-like DNA-binding domain superfamily/Winged helix DNA-binding domain"/>
    <property type="match status" value="1"/>
</dbReference>
<evidence type="ECO:0008006" key="5">
    <source>
        <dbReference type="Google" id="ProtNLM"/>
    </source>
</evidence>
<accession>A0A4Y8S880</accession>
<keyword evidence="1" id="KW-0175">Coiled coil</keyword>
<gene>
    <name evidence="3" type="ORF">E2R66_20725</name>
</gene>
<dbReference type="AlphaFoldDB" id="A0A4Y8S880"/>
<feature type="transmembrane region" description="Helical" evidence="2">
    <location>
        <begin position="409"/>
        <end position="426"/>
    </location>
</feature>
<keyword evidence="2" id="KW-0472">Membrane</keyword>
<keyword evidence="2" id="KW-0812">Transmembrane</keyword>
<evidence type="ECO:0000313" key="3">
    <source>
        <dbReference type="EMBL" id="TFF34810.1"/>
    </source>
</evidence>
<dbReference type="GO" id="GO:0006355">
    <property type="term" value="P:regulation of DNA-templated transcription"/>
    <property type="evidence" value="ECO:0007669"/>
    <property type="project" value="InterPro"/>
</dbReference>
<evidence type="ECO:0000313" key="4">
    <source>
        <dbReference type="Proteomes" id="UP000297540"/>
    </source>
</evidence>
<dbReference type="SUPFAM" id="SSF48452">
    <property type="entry name" value="TPR-like"/>
    <property type="match status" value="1"/>
</dbReference>
<dbReference type="OrthoDB" id="621195at2"/>
<dbReference type="InterPro" id="IPR036388">
    <property type="entry name" value="WH-like_DNA-bd_sf"/>
</dbReference>
<evidence type="ECO:0000256" key="2">
    <source>
        <dbReference type="SAM" id="Phobius"/>
    </source>
</evidence>
<dbReference type="Proteomes" id="UP000297540">
    <property type="component" value="Unassembled WGS sequence"/>
</dbReference>
<keyword evidence="4" id="KW-1185">Reference proteome</keyword>
<dbReference type="RefSeq" id="WP_133234321.1">
    <property type="nucleotide sequence ID" value="NZ_SOZE01000026.1"/>
</dbReference>
<dbReference type="SUPFAM" id="SSF46894">
    <property type="entry name" value="C-terminal effector domain of the bipartite response regulators"/>
    <property type="match status" value="1"/>
</dbReference>
<dbReference type="InterPro" id="IPR016032">
    <property type="entry name" value="Sig_transdc_resp-reg_C-effctor"/>
</dbReference>
<protein>
    <recommendedName>
        <fullName evidence="5">Tetratricopeptide repeat protein</fullName>
    </recommendedName>
</protein>
<proteinExistence type="predicted"/>